<organism evidence="1 2">
    <name type="scientific">Methylobacterium planeticum</name>
    <dbReference type="NCBI Taxonomy" id="2615211"/>
    <lineage>
        <taxon>Bacteria</taxon>
        <taxon>Pseudomonadati</taxon>
        <taxon>Pseudomonadota</taxon>
        <taxon>Alphaproteobacteria</taxon>
        <taxon>Hyphomicrobiales</taxon>
        <taxon>Methylobacteriaceae</taxon>
        <taxon>Methylobacterium</taxon>
    </lineage>
</organism>
<dbReference type="AlphaFoldDB" id="A0A6N6MI78"/>
<dbReference type="RefSeq" id="WP_150966562.1">
    <property type="nucleotide sequence ID" value="NZ_VZZJ01000036.1"/>
</dbReference>
<name>A0A6N6MI78_9HYPH</name>
<sequence length="87" mass="9559">MPHEEPFVSYSLFAQDQEGGLCCAVRQDQPVPRFVEGWTFTGVIAEAAAAPPDFKLRAAQAATELTGFYLFHSLRTARMRLPDSVAA</sequence>
<accession>A0A6N6MI78</accession>
<evidence type="ECO:0000313" key="1">
    <source>
        <dbReference type="EMBL" id="KAB1069634.1"/>
    </source>
</evidence>
<keyword evidence="2" id="KW-1185">Reference proteome</keyword>
<comment type="caution">
    <text evidence="1">The sequence shown here is derived from an EMBL/GenBank/DDBJ whole genome shotgun (WGS) entry which is preliminary data.</text>
</comment>
<proteinExistence type="predicted"/>
<dbReference type="EMBL" id="VZZJ01000036">
    <property type="protein sequence ID" value="KAB1069634.1"/>
    <property type="molecule type" value="Genomic_DNA"/>
</dbReference>
<evidence type="ECO:0000313" key="2">
    <source>
        <dbReference type="Proteomes" id="UP000441523"/>
    </source>
</evidence>
<protein>
    <submittedName>
        <fullName evidence="1">Uncharacterized protein</fullName>
    </submittedName>
</protein>
<reference evidence="1 2" key="1">
    <citation type="submission" date="2019-09" db="EMBL/GenBank/DDBJ databases">
        <title>YIM 132548 draft genome.</title>
        <authorList>
            <person name="Jiang L."/>
        </authorList>
    </citation>
    <scope>NUCLEOTIDE SEQUENCE [LARGE SCALE GENOMIC DNA]</scope>
    <source>
        <strain evidence="1 2">YIM 132548</strain>
    </source>
</reference>
<gene>
    <name evidence="1" type="ORF">F6X51_24900</name>
</gene>
<dbReference type="Proteomes" id="UP000441523">
    <property type="component" value="Unassembled WGS sequence"/>
</dbReference>